<evidence type="ECO:0000313" key="3">
    <source>
        <dbReference type="Proteomes" id="UP001164965"/>
    </source>
</evidence>
<evidence type="ECO:0000256" key="1">
    <source>
        <dbReference type="SAM" id="MobiDB-lite"/>
    </source>
</evidence>
<reference evidence="2" key="1">
    <citation type="submission" date="2022-10" db="EMBL/GenBank/DDBJ databases">
        <title>Rhodococcus sp.75.</title>
        <authorList>
            <person name="Sun M."/>
        </authorList>
    </citation>
    <scope>NUCLEOTIDE SEQUENCE</scope>
    <source>
        <strain evidence="2">75</strain>
        <plasmid evidence="2">unnamed3</plasmid>
    </source>
</reference>
<dbReference type="Proteomes" id="UP001164965">
    <property type="component" value="Plasmid unnamed3"/>
</dbReference>
<keyword evidence="3" id="KW-1185">Reference proteome</keyword>
<geneLocation type="plasmid" evidence="2 3">
    <name>unnamed3</name>
</geneLocation>
<dbReference type="EMBL" id="CP110618">
    <property type="protein sequence ID" value="UZJ27051.1"/>
    <property type="molecule type" value="Genomic_DNA"/>
</dbReference>
<proteinExistence type="predicted"/>
<evidence type="ECO:0000313" key="2">
    <source>
        <dbReference type="EMBL" id="UZJ27051.1"/>
    </source>
</evidence>
<feature type="region of interest" description="Disordered" evidence="1">
    <location>
        <begin position="77"/>
        <end position="108"/>
    </location>
</feature>
<name>A0ABY6P6R1_9NOCA</name>
<gene>
    <name evidence="2" type="ORF">RHODO2019_19165</name>
</gene>
<sequence>MSTGPLRPNGDTTSDLTASAAVLRAGLAMSGLDLQTLWVDYTALGGTMSPAELTEVLRGERTVSDYEHDVLAQALNDDFTGRGHNHPVPYSEDLDNPGPHPAHGTQHR</sequence>
<dbReference type="RefSeq" id="WP_265385155.1">
    <property type="nucleotide sequence ID" value="NZ_CP110618.1"/>
</dbReference>
<organism evidence="2 3">
    <name type="scientific">Rhodococcus antarcticus</name>
    <dbReference type="NCBI Taxonomy" id="2987751"/>
    <lineage>
        <taxon>Bacteria</taxon>
        <taxon>Bacillati</taxon>
        <taxon>Actinomycetota</taxon>
        <taxon>Actinomycetes</taxon>
        <taxon>Mycobacteriales</taxon>
        <taxon>Nocardiaceae</taxon>
        <taxon>Rhodococcus</taxon>
    </lineage>
</organism>
<keyword evidence="2" id="KW-0614">Plasmid</keyword>
<protein>
    <submittedName>
        <fullName evidence="2">Uncharacterized protein</fullName>
    </submittedName>
</protein>
<accession>A0ABY6P6R1</accession>